<reference evidence="2 3" key="1">
    <citation type="submission" date="2018-11" db="EMBL/GenBank/DDBJ databases">
        <title>Draft genome of Simplicispira Flexivirga sp. BO-16.</title>
        <authorList>
            <person name="Im W.T."/>
        </authorList>
    </citation>
    <scope>NUCLEOTIDE SEQUENCE [LARGE SCALE GENOMIC DNA]</scope>
    <source>
        <strain evidence="2 3">BO-16</strain>
    </source>
</reference>
<gene>
    <name evidence="2" type="ORF">EFY87_11510</name>
</gene>
<dbReference type="Proteomes" id="UP000271678">
    <property type="component" value="Unassembled WGS sequence"/>
</dbReference>
<evidence type="ECO:0000313" key="3">
    <source>
        <dbReference type="Proteomes" id="UP000271678"/>
    </source>
</evidence>
<protein>
    <recommendedName>
        <fullName evidence="4">Cardiolipin synthase N-terminal domain-containing protein</fullName>
    </recommendedName>
</protein>
<evidence type="ECO:0008006" key="4">
    <source>
        <dbReference type="Google" id="ProtNLM"/>
    </source>
</evidence>
<keyword evidence="1" id="KW-1133">Transmembrane helix</keyword>
<keyword evidence="1" id="KW-0812">Transmembrane</keyword>
<organism evidence="2 3">
    <name type="scientific">Flexivirga caeni</name>
    <dbReference type="NCBI Taxonomy" id="2294115"/>
    <lineage>
        <taxon>Bacteria</taxon>
        <taxon>Bacillati</taxon>
        <taxon>Actinomycetota</taxon>
        <taxon>Actinomycetes</taxon>
        <taxon>Micrococcales</taxon>
        <taxon>Dermacoccaceae</taxon>
        <taxon>Flexivirga</taxon>
    </lineage>
</organism>
<comment type="caution">
    <text evidence="2">The sequence shown here is derived from an EMBL/GenBank/DDBJ whole genome shotgun (WGS) entry which is preliminary data.</text>
</comment>
<evidence type="ECO:0000256" key="1">
    <source>
        <dbReference type="SAM" id="Phobius"/>
    </source>
</evidence>
<dbReference type="AlphaFoldDB" id="A0A3M9M709"/>
<name>A0A3M9M709_9MICO</name>
<keyword evidence="3" id="KW-1185">Reference proteome</keyword>
<dbReference type="EMBL" id="RJJQ01000011">
    <property type="protein sequence ID" value="RNI21312.1"/>
    <property type="molecule type" value="Genomic_DNA"/>
</dbReference>
<dbReference type="RefSeq" id="WP_123271628.1">
    <property type="nucleotide sequence ID" value="NZ_RJJQ01000011.1"/>
</dbReference>
<feature type="transmembrane region" description="Helical" evidence="1">
    <location>
        <begin position="29"/>
        <end position="52"/>
    </location>
</feature>
<keyword evidence="1" id="KW-0472">Membrane</keyword>
<accession>A0A3M9M709</accession>
<feature type="transmembrane region" description="Helical" evidence="1">
    <location>
        <begin position="7"/>
        <end position="23"/>
    </location>
</feature>
<proteinExistence type="predicted"/>
<evidence type="ECO:0000313" key="2">
    <source>
        <dbReference type="EMBL" id="RNI21312.1"/>
    </source>
</evidence>
<sequence>MIKTVGGLIDLVILIVLLVWVWRSDRSGIAKVVWTIFGVLFSILTMIVWLIVNRGTGAKRSG</sequence>